<reference evidence="2 3" key="1">
    <citation type="submission" date="2016-12" db="EMBL/GenBank/DDBJ databases">
        <title>The genomes of Aspergillus section Nigri reveals drivers in fungal speciation.</title>
        <authorList>
            <consortium name="DOE Joint Genome Institute"/>
            <person name="Vesth T.C."/>
            <person name="Nybo J."/>
            <person name="Theobald S."/>
            <person name="Brandl J."/>
            <person name="Frisvad J.C."/>
            <person name="Nielsen K.F."/>
            <person name="Lyhne E.K."/>
            <person name="Kogle M.E."/>
            <person name="Kuo A."/>
            <person name="Riley R."/>
            <person name="Clum A."/>
            <person name="Nolan M."/>
            <person name="Lipzen A."/>
            <person name="Salamov A."/>
            <person name="Henrissat B."/>
            <person name="Wiebenga A."/>
            <person name="De Vries R.P."/>
            <person name="Grigoriev I.V."/>
            <person name="Mortensen U.H."/>
            <person name="Andersen M.R."/>
            <person name="Baker S.E."/>
        </authorList>
    </citation>
    <scope>NUCLEOTIDE SEQUENCE [LARGE SCALE GENOMIC DNA]</scope>
    <source>
        <strain evidence="2 3">CBS 117.55</strain>
    </source>
</reference>
<dbReference type="EMBL" id="MSFL01000013">
    <property type="protein sequence ID" value="PWY81891.1"/>
    <property type="molecule type" value="Genomic_DNA"/>
</dbReference>
<comment type="caution">
    <text evidence="2">The sequence shown here is derived from an EMBL/GenBank/DDBJ whole genome shotgun (WGS) entry which is preliminary data.</text>
</comment>
<dbReference type="Pfam" id="PF01323">
    <property type="entry name" value="DSBA"/>
    <property type="match status" value="1"/>
</dbReference>
<feature type="domain" description="DSBA-like thioredoxin" evidence="1">
    <location>
        <begin position="6"/>
        <end position="226"/>
    </location>
</feature>
<dbReference type="PANTHER" id="PTHR13887:SF41">
    <property type="entry name" value="THIOREDOXIN SUPERFAMILY PROTEIN"/>
    <property type="match status" value="1"/>
</dbReference>
<dbReference type="InterPro" id="IPR001853">
    <property type="entry name" value="DSBA-like_thioredoxin_dom"/>
</dbReference>
<dbReference type="VEuPathDB" id="FungiDB:BO70DRAFT_352961"/>
<dbReference type="Proteomes" id="UP000247233">
    <property type="component" value="Unassembled WGS sequence"/>
</dbReference>
<dbReference type="InterPro" id="IPR036249">
    <property type="entry name" value="Thioredoxin-like_sf"/>
</dbReference>
<dbReference type="GO" id="GO:0016491">
    <property type="term" value="F:oxidoreductase activity"/>
    <property type="evidence" value="ECO:0007669"/>
    <property type="project" value="InterPro"/>
</dbReference>
<dbReference type="SUPFAM" id="SSF52833">
    <property type="entry name" value="Thioredoxin-like"/>
    <property type="match status" value="1"/>
</dbReference>
<evidence type="ECO:0000313" key="3">
    <source>
        <dbReference type="Proteomes" id="UP000247233"/>
    </source>
</evidence>
<dbReference type="AlphaFoldDB" id="A0A317W851"/>
<dbReference type="Gene3D" id="3.40.30.10">
    <property type="entry name" value="Glutaredoxin"/>
    <property type="match status" value="1"/>
</dbReference>
<sequence>MTLIKISITSDPVCPWCYIAYRRLLKAIALFQKTYPGARNDEIRITWKPYFLDRDAPMESVPYLDRMIQKLGDADKVPGAQAHLRRLGLQDGIQFRFGGRIGNTLRAHQLILWSELQDSANERQTSEITNAVVQALFQAHFEEERDICDVETLVRIAAQACPGLDVDGLGLRAWLETGRGVARIEWLADQARAEGLLGVPYFQMGEGEGGKTLNGAQDVNEFLETLVAYKEGSSTTTTATATATTDEALGNTC</sequence>
<evidence type="ECO:0000259" key="1">
    <source>
        <dbReference type="Pfam" id="PF01323"/>
    </source>
</evidence>
<keyword evidence="3" id="KW-1185">Reference proteome</keyword>
<accession>A0A317W851</accession>
<dbReference type="RefSeq" id="XP_025399156.1">
    <property type="nucleotide sequence ID" value="XM_025541816.1"/>
</dbReference>
<dbReference type="STRING" id="1448321.A0A317W851"/>
<gene>
    <name evidence="2" type="ORF">BO70DRAFT_352961</name>
</gene>
<proteinExistence type="predicted"/>
<name>A0A317W851_9EURO</name>
<organism evidence="2 3">
    <name type="scientific">Aspergillus heteromorphus CBS 117.55</name>
    <dbReference type="NCBI Taxonomy" id="1448321"/>
    <lineage>
        <taxon>Eukaryota</taxon>
        <taxon>Fungi</taxon>
        <taxon>Dikarya</taxon>
        <taxon>Ascomycota</taxon>
        <taxon>Pezizomycotina</taxon>
        <taxon>Eurotiomycetes</taxon>
        <taxon>Eurotiomycetidae</taxon>
        <taxon>Eurotiales</taxon>
        <taxon>Aspergillaceae</taxon>
        <taxon>Aspergillus</taxon>
        <taxon>Aspergillus subgen. Circumdati</taxon>
    </lineage>
</organism>
<evidence type="ECO:0000313" key="2">
    <source>
        <dbReference type="EMBL" id="PWY81891.1"/>
    </source>
</evidence>
<dbReference type="PANTHER" id="PTHR13887">
    <property type="entry name" value="GLUTATHIONE S-TRANSFERASE KAPPA"/>
    <property type="match status" value="1"/>
</dbReference>
<dbReference type="CDD" id="cd03024">
    <property type="entry name" value="DsbA_FrnE"/>
    <property type="match status" value="1"/>
</dbReference>
<dbReference type="GeneID" id="37064053"/>
<protein>
    <submittedName>
        <fullName evidence="2">Thioredoxin-like protein</fullName>
    </submittedName>
</protein>
<dbReference type="OrthoDB" id="1930760at2759"/>